<organism evidence="1">
    <name type="scientific">uncultured virus</name>
    <dbReference type="NCBI Taxonomy" id="340016"/>
    <lineage>
        <taxon>Viruses</taxon>
        <taxon>environmental samples</taxon>
    </lineage>
</organism>
<reference evidence="1" key="2">
    <citation type="journal article" date="2017" name="Nat. Commun.">
        <title>Single-virus genomics reveals hidden cosmopolitan and abundant viruses.</title>
        <authorList>
            <person name="Martinez-Hernandez F."/>
            <person name="Fornas O."/>
            <person name="Lluesma Gomez M."/>
            <person name="Bolduc B."/>
            <person name="de la Cruz Pena M.J."/>
            <person name="Martinez J.M."/>
            <person name="Anton J."/>
            <person name="Gasol J.M."/>
            <person name="Rosselli R."/>
            <person name="Rodriguez-Valera F."/>
            <person name="Sullivan M.B."/>
            <person name="Acinas S.G."/>
            <person name="Martinez-Garcia M."/>
        </authorList>
    </citation>
    <scope>NUCLEOTIDE SEQUENCE</scope>
</reference>
<protein>
    <submittedName>
        <fullName evidence="1">Uncharacterized protein</fullName>
    </submittedName>
</protein>
<proteinExistence type="predicted"/>
<accession>A0A218MM35</accession>
<dbReference type="EMBL" id="KY052830">
    <property type="protein sequence ID" value="ASF00352.1"/>
    <property type="molecule type" value="Genomic_DNA"/>
</dbReference>
<name>A0A218MM35_9VIRU</name>
<sequence>MIEPASASMPVGTWSKHNNTEVVRYDRKHGEEHRLQTVFRTVYYEFADGKVQLKNYTSQNSTVNLVA</sequence>
<evidence type="ECO:0000313" key="1">
    <source>
        <dbReference type="EMBL" id="ASF00352.1"/>
    </source>
</evidence>
<reference evidence="1" key="1">
    <citation type="submission" date="2016-10" db="EMBL/GenBank/DDBJ databases">
        <authorList>
            <person name="Varghese N."/>
        </authorList>
    </citation>
    <scope>NUCLEOTIDE SEQUENCE</scope>
</reference>